<evidence type="ECO:0000256" key="4">
    <source>
        <dbReference type="SAM" id="SignalP"/>
    </source>
</evidence>
<keyword evidence="4" id="KW-0732">Signal</keyword>
<organism evidence="7 8">
    <name type="scientific">Pedobacter miscanthi</name>
    <dbReference type="NCBI Taxonomy" id="2259170"/>
    <lineage>
        <taxon>Bacteria</taxon>
        <taxon>Pseudomonadati</taxon>
        <taxon>Bacteroidota</taxon>
        <taxon>Sphingobacteriia</taxon>
        <taxon>Sphingobacteriales</taxon>
        <taxon>Sphingobacteriaceae</taxon>
        <taxon>Pedobacter</taxon>
    </lineage>
</organism>
<dbReference type="NCBIfam" id="TIGR01180">
    <property type="entry name" value="aman2_put"/>
    <property type="match status" value="1"/>
</dbReference>
<keyword evidence="8" id="KW-1185">Reference proteome</keyword>
<feature type="chain" id="PRO_5016735815" evidence="4">
    <location>
        <begin position="27"/>
        <end position="756"/>
    </location>
</feature>
<accession>A0A366LBW7</accession>
<dbReference type="InterPro" id="IPR041371">
    <property type="entry name" value="GH92_N"/>
</dbReference>
<name>A0A366LBW7_9SPHI</name>
<reference evidence="7 8" key="1">
    <citation type="submission" date="2018-07" db="EMBL/GenBank/DDBJ databases">
        <title>A draft genome of a endophytic bacteria, a new species of Pedobacter.</title>
        <authorList>
            <person name="Zhang Z.D."/>
            <person name="Chen Z.J."/>
        </authorList>
    </citation>
    <scope>NUCLEOTIDE SEQUENCE [LARGE SCALE GENOMIC DNA]</scope>
    <source>
        <strain evidence="7 8">RS10</strain>
    </source>
</reference>
<dbReference type="RefSeq" id="WP_113947299.1">
    <property type="nucleotide sequence ID" value="NZ_QNQU01000002.1"/>
</dbReference>
<dbReference type="Gene3D" id="2.70.98.10">
    <property type="match status" value="1"/>
</dbReference>
<dbReference type="Gene3D" id="3.30.2080.10">
    <property type="entry name" value="GH92 mannosidase domain"/>
    <property type="match status" value="1"/>
</dbReference>
<dbReference type="InterPro" id="IPR014718">
    <property type="entry name" value="GH-type_carb-bd"/>
</dbReference>
<evidence type="ECO:0000256" key="3">
    <source>
        <dbReference type="ARBA" id="ARBA00022837"/>
    </source>
</evidence>
<dbReference type="FunFam" id="3.30.2080.10:FF:000001">
    <property type="entry name" value="Alpha-1,2-mannosidase subfamily"/>
    <property type="match status" value="1"/>
</dbReference>
<dbReference type="Gene3D" id="1.20.1610.10">
    <property type="entry name" value="alpha-1,2-mannosidases domains"/>
    <property type="match status" value="1"/>
</dbReference>
<keyword evidence="3" id="KW-0106">Calcium</keyword>
<dbReference type="Gene3D" id="1.20.1050.60">
    <property type="entry name" value="alpha-1,2-mannosidase"/>
    <property type="match status" value="1"/>
</dbReference>
<evidence type="ECO:0000259" key="6">
    <source>
        <dbReference type="Pfam" id="PF17678"/>
    </source>
</evidence>
<comment type="caution">
    <text evidence="7">The sequence shown here is derived from an EMBL/GenBank/DDBJ whole genome shotgun (WGS) entry which is preliminary data.</text>
</comment>
<dbReference type="SUPFAM" id="SSF48208">
    <property type="entry name" value="Six-hairpin glycosidases"/>
    <property type="match status" value="1"/>
</dbReference>
<protein>
    <submittedName>
        <fullName evidence="7">Glycoside hydrolase family 92 protein</fullName>
    </submittedName>
</protein>
<dbReference type="OrthoDB" id="9758101at2"/>
<feature type="signal peptide" evidence="4">
    <location>
        <begin position="1"/>
        <end position="26"/>
    </location>
</feature>
<dbReference type="GO" id="GO:0005975">
    <property type="term" value="P:carbohydrate metabolic process"/>
    <property type="evidence" value="ECO:0007669"/>
    <property type="project" value="InterPro"/>
</dbReference>
<dbReference type="EMBL" id="QNQU01000002">
    <property type="protein sequence ID" value="RBQ11385.1"/>
    <property type="molecule type" value="Genomic_DNA"/>
</dbReference>
<sequence>MKNLFRSCIALSNIVLLSLNAFVAHAQEKNNDGAGNLRYIDPRIGNVGQLLQPTRPTVQLPNQMIRMFPQRTDYMDDQISSFPLNIVSHRLGEVFSIKPSVKKIELANWKNQLTYDYDLEVTRPWYYSTFLLDDEVNVEFVPGKKTGYYRFVFPANAQKTLLLGTYNPGESAYKFISDTEITGLETYHGNVKVYLYGVFDAGASFGVIKGGQVVNERAIDGKSVKAWVSFDQDKAKNISFKYAISYISAAQAKKNYDAEFTGQSFESIKTQGENAWAKVINQIQTAGGTEAQKRSFYTALYRTYERMVDITEDGQYFSGYDNKIHQTSRPFFVDDWAWDTYLAHHPLRVILNPAQEEDMLNSYVNMYSQSGWMPTFPVLFGDHVCMNGFHSTVSFLDAHRKGLKNFDMAEAYKGMYKNATEATMLPWKNGPKTELEEVYYQKGYFPALHPGEKETVAEVHNFEKRQAVAITLGHSYDDWALGELANDLGKTADYKKFNARGQNYRNLWDPKKQLFMPKDNKGNWINIDPKFDGGMGGRDYYDENNGWTYVWQVQHDVKGLIGLFGGSKNFEDKLDQLFREPLDRSKYEFNAKFPDATGLVGQYSMGNEPSFHIPYLYNFTASPWKTQRRVRFLLDTWFKDNVFGIPGDEDGGGMTAFAVFSSMGFYPLTPGIPTYTIGSPVFEKVSITLPNGKTFRVIANNSSVVNKYIQSAKLNGKELNTPWFTHEQLIGGATLELEMGPKPNKNWGNGTISPGK</sequence>
<dbReference type="Pfam" id="PF17678">
    <property type="entry name" value="Glyco_hydro_92N"/>
    <property type="match status" value="1"/>
</dbReference>
<comment type="subunit">
    <text evidence="2">Monomer.</text>
</comment>
<dbReference type="GO" id="GO:0005829">
    <property type="term" value="C:cytosol"/>
    <property type="evidence" value="ECO:0007669"/>
    <property type="project" value="TreeGrafter"/>
</dbReference>
<gene>
    <name evidence="7" type="ORF">DRW42_02670</name>
</gene>
<dbReference type="InterPro" id="IPR005887">
    <property type="entry name" value="GH92_a_mannosidase_put"/>
</dbReference>
<dbReference type="GO" id="GO:0030246">
    <property type="term" value="F:carbohydrate binding"/>
    <property type="evidence" value="ECO:0007669"/>
    <property type="project" value="InterPro"/>
</dbReference>
<evidence type="ECO:0000259" key="5">
    <source>
        <dbReference type="Pfam" id="PF07971"/>
    </source>
</evidence>
<evidence type="ECO:0000313" key="8">
    <source>
        <dbReference type="Proteomes" id="UP000252081"/>
    </source>
</evidence>
<proteinExistence type="predicted"/>
<dbReference type="Pfam" id="PF07971">
    <property type="entry name" value="Glyco_hydro_92"/>
    <property type="match status" value="1"/>
</dbReference>
<dbReference type="GO" id="GO:0006516">
    <property type="term" value="P:glycoprotein catabolic process"/>
    <property type="evidence" value="ECO:0007669"/>
    <property type="project" value="TreeGrafter"/>
</dbReference>
<dbReference type="GO" id="GO:0000224">
    <property type="term" value="F:peptide-N4-(N-acetyl-beta-glucosaminyl)asparagine amidase activity"/>
    <property type="evidence" value="ECO:0007669"/>
    <property type="project" value="TreeGrafter"/>
</dbReference>
<dbReference type="PANTHER" id="PTHR12143">
    <property type="entry name" value="PEPTIDE N-GLYCANASE PNGASE -RELATED"/>
    <property type="match status" value="1"/>
</dbReference>
<feature type="domain" description="Glycosyl hydrolase family 92 N-terminal" evidence="6">
    <location>
        <begin position="39"/>
        <end position="245"/>
    </location>
</feature>
<evidence type="ECO:0000313" key="7">
    <source>
        <dbReference type="EMBL" id="RBQ11385.1"/>
    </source>
</evidence>
<keyword evidence="7" id="KW-0378">Hydrolase</keyword>
<evidence type="ECO:0000256" key="1">
    <source>
        <dbReference type="ARBA" id="ARBA00001913"/>
    </source>
</evidence>
<comment type="cofactor">
    <cofactor evidence="1">
        <name>Ca(2+)</name>
        <dbReference type="ChEBI" id="CHEBI:29108"/>
    </cofactor>
</comment>
<dbReference type="InterPro" id="IPR012939">
    <property type="entry name" value="Glyco_hydro_92"/>
</dbReference>
<dbReference type="InterPro" id="IPR008928">
    <property type="entry name" value="6-hairpin_glycosidase_sf"/>
</dbReference>
<evidence type="ECO:0000256" key="2">
    <source>
        <dbReference type="ARBA" id="ARBA00011245"/>
    </source>
</evidence>
<dbReference type="Proteomes" id="UP000252081">
    <property type="component" value="Unassembled WGS sequence"/>
</dbReference>
<dbReference type="PANTHER" id="PTHR12143:SF43">
    <property type="entry name" value="PUTATIVE-RELATED"/>
    <property type="match status" value="1"/>
</dbReference>
<dbReference type="InterPro" id="IPR050883">
    <property type="entry name" value="PNGase"/>
</dbReference>
<feature type="domain" description="Glycosyl hydrolase family 92" evidence="5">
    <location>
        <begin position="251"/>
        <end position="741"/>
    </location>
</feature>
<dbReference type="AlphaFoldDB" id="A0A366LBW7"/>